<organism evidence="2 3">
    <name type="scientific">Sporothrix stenoceras</name>
    <dbReference type="NCBI Taxonomy" id="5173"/>
    <lineage>
        <taxon>Eukaryota</taxon>
        <taxon>Fungi</taxon>
        <taxon>Dikarya</taxon>
        <taxon>Ascomycota</taxon>
        <taxon>Pezizomycotina</taxon>
        <taxon>Sordariomycetes</taxon>
        <taxon>Sordariomycetidae</taxon>
        <taxon>Ophiostomatales</taxon>
        <taxon>Ophiostomataceae</taxon>
        <taxon>Sporothrix</taxon>
    </lineage>
</organism>
<proteinExistence type="predicted"/>
<evidence type="ECO:0000256" key="1">
    <source>
        <dbReference type="SAM" id="SignalP"/>
    </source>
</evidence>
<dbReference type="EMBL" id="JAWCUI010000063">
    <property type="protein sequence ID" value="KAL1890332.1"/>
    <property type="molecule type" value="Genomic_DNA"/>
</dbReference>
<dbReference type="Proteomes" id="UP001583186">
    <property type="component" value="Unassembled WGS sequence"/>
</dbReference>
<protein>
    <submittedName>
        <fullName evidence="2">Uncharacterized protein</fullName>
    </submittedName>
</protein>
<feature type="signal peptide" evidence="1">
    <location>
        <begin position="1"/>
        <end position="18"/>
    </location>
</feature>
<feature type="chain" id="PRO_5047443907" evidence="1">
    <location>
        <begin position="19"/>
        <end position="180"/>
    </location>
</feature>
<keyword evidence="3" id="KW-1185">Reference proteome</keyword>
<name>A0ABR3YR21_9PEZI</name>
<evidence type="ECO:0000313" key="3">
    <source>
        <dbReference type="Proteomes" id="UP001583186"/>
    </source>
</evidence>
<gene>
    <name evidence="2" type="ORF">Sste5346_008334</name>
</gene>
<keyword evidence="1" id="KW-0732">Signal</keyword>
<accession>A0ABR3YR21</accession>
<evidence type="ECO:0000313" key="2">
    <source>
        <dbReference type="EMBL" id="KAL1890332.1"/>
    </source>
</evidence>
<comment type="caution">
    <text evidence="2">The sequence shown here is derived from an EMBL/GenBank/DDBJ whole genome shotgun (WGS) entry which is preliminary data.</text>
</comment>
<reference evidence="2 3" key="1">
    <citation type="journal article" date="2024" name="IMA Fungus">
        <title>IMA Genome - F19 : A genome assembly and annotation guide to empower mycologists, including annotated draft genome sequences of Ceratocystis pirilliformis, Diaporthe australafricana, Fusarium ophioides, Paecilomyces lecythidis, and Sporothrix stenoceras.</title>
        <authorList>
            <person name="Aylward J."/>
            <person name="Wilson A.M."/>
            <person name="Visagie C.M."/>
            <person name="Spraker J."/>
            <person name="Barnes I."/>
            <person name="Buitendag C."/>
            <person name="Ceriani C."/>
            <person name="Del Mar Angel L."/>
            <person name="du Plessis D."/>
            <person name="Fuchs T."/>
            <person name="Gasser K."/>
            <person name="Kramer D."/>
            <person name="Li W."/>
            <person name="Munsamy K."/>
            <person name="Piso A."/>
            <person name="Price J.L."/>
            <person name="Sonnekus B."/>
            <person name="Thomas C."/>
            <person name="van der Nest A."/>
            <person name="van Dijk A."/>
            <person name="van Heerden A."/>
            <person name="van Vuuren N."/>
            <person name="Yilmaz N."/>
            <person name="Duong T.A."/>
            <person name="van der Merwe N.A."/>
            <person name="Wingfield M.J."/>
            <person name="Wingfield B.D."/>
        </authorList>
    </citation>
    <scope>NUCLEOTIDE SEQUENCE [LARGE SCALE GENOMIC DNA]</scope>
    <source>
        <strain evidence="2 3">CMW 5346</strain>
    </source>
</reference>
<sequence>MHSFTTFALALLPALATAGFVRRSNCDSTPPVMFNLALYNPTTNAPTGQYLDKSGDPYNVNTNPDGSPTYIGYAGSSLPSSPMFQLDSTTGSWQLAGGGAYASQLTGTFDMVSFADTAYSAGLPPLTCSFDDGTGKFSCTTPSLPGGGVFGLCGQNVVFWDGISSTGCPGPVIRCDLYKV</sequence>